<dbReference type="STRING" id="1267768.BV394_00145"/>
<proteinExistence type="predicted"/>
<evidence type="ECO:0000259" key="1">
    <source>
        <dbReference type="Pfam" id="PF20432"/>
    </source>
</evidence>
<protein>
    <submittedName>
        <fullName evidence="2">DUF2384 domain-containing protein</fullName>
    </submittedName>
</protein>
<dbReference type="InterPro" id="IPR046847">
    <property type="entry name" value="Xre-like_HTH"/>
</dbReference>
<keyword evidence="3" id="KW-1185">Reference proteome</keyword>
<accession>A0A1U7DEL1</accession>
<organism evidence="2 3">
    <name type="scientific">Brevirhabdus pacifica</name>
    <dbReference type="NCBI Taxonomy" id="1267768"/>
    <lineage>
        <taxon>Bacteria</taxon>
        <taxon>Pseudomonadati</taxon>
        <taxon>Pseudomonadota</taxon>
        <taxon>Alphaproteobacteria</taxon>
        <taxon>Rhodobacterales</taxon>
        <taxon>Paracoccaceae</taxon>
        <taxon>Brevirhabdus</taxon>
    </lineage>
</organism>
<evidence type="ECO:0000313" key="2">
    <source>
        <dbReference type="EMBL" id="APX88333.1"/>
    </source>
</evidence>
<dbReference type="EMBL" id="CP019124">
    <property type="protein sequence ID" value="APX88333.1"/>
    <property type="molecule type" value="Genomic_DNA"/>
</dbReference>
<sequence length="135" mass="15152">MKERKHMENVVLERPAPDRQGVALKAFARIADAWSLTLREAAALADMSDSTWKRAKKPDFAGDLTRDQMLRLSALIGLYKSLELYFNEPISREWAKLPNRGPEFDGARPVDAMIEGGLPKILRVRGYVDALRGGV</sequence>
<dbReference type="Proteomes" id="UP000187266">
    <property type="component" value="Chromosome"/>
</dbReference>
<dbReference type="Pfam" id="PF20432">
    <property type="entry name" value="Xre-like-HTH"/>
    <property type="match status" value="1"/>
</dbReference>
<dbReference type="AlphaFoldDB" id="A0A1U7DEL1"/>
<feature type="domain" description="Antitoxin Xre-like helix-turn-helix" evidence="1">
    <location>
        <begin position="15"/>
        <end position="76"/>
    </location>
</feature>
<reference evidence="2 3" key="1">
    <citation type="submission" date="2017-01" db="EMBL/GenBank/DDBJ databases">
        <title>Genomic analysis of Xuhuaishuia manganoxidans DY6-4.</title>
        <authorList>
            <person name="Wang X."/>
        </authorList>
    </citation>
    <scope>NUCLEOTIDE SEQUENCE [LARGE SCALE GENOMIC DNA]</scope>
    <source>
        <strain evidence="2 3">DY6-4</strain>
    </source>
</reference>
<gene>
    <name evidence="2" type="ORF">BV394_00145</name>
</gene>
<name>A0A1U7DEL1_9RHOB</name>
<dbReference type="GO" id="GO:0003677">
    <property type="term" value="F:DNA binding"/>
    <property type="evidence" value="ECO:0007669"/>
    <property type="project" value="InterPro"/>
</dbReference>
<evidence type="ECO:0000313" key="3">
    <source>
        <dbReference type="Proteomes" id="UP000187266"/>
    </source>
</evidence>